<reference evidence="1 2" key="1">
    <citation type="submission" date="2019-04" db="EMBL/GenBank/DDBJ databases">
        <title>Draft genome sequences of Streptomyces avermitilis NBRC 14893.</title>
        <authorList>
            <person name="Komaki H."/>
            <person name="Tamura T."/>
            <person name="Hosoyama A."/>
        </authorList>
    </citation>
    <scope>NUCLEOTIDE SEQUENCE [LARGE SCALE GENOMIC DNA]</scope>
    <source>
        <strain evidence="1 2">NBRC 14893</strain>
    </source>
</reference>
<dbReference type="InterPro" id="IPR036259">
    <property type="entry name" value="MFS_trans_sf"/>
</dbReference>
<proteinExistence type="predicted"/>
<comment type="caution">
    <text evidence="1">The sequence shown here is derived from an EMBL/GenBank/DDBJ whole genome shotgun (WGS) entry which is preliminary data.</text>
</comment>
<organism evidence="1 2">
    <name type="scientific">Streptomyces avermitilis</name>
    <dbReference type="NCBI Taxonomy" id="33903"/>
    <lineage>
        <taxon>Bacteria</taxon>
        <taxon>Bacillati</taxon>
        <taxon>Actinomycetota</taxon>
        <taxon>Actinomycetes</taxon>
        <taxon>Kitasatosporales</taxon>
        <taxon>Streptomycetaceae</taxon>
        <taxon>Streptomyces</taxon>
    </lineage>
</organism>
<dbReference type="SUPFAM" id="SSF103473">
    <property type="entry name" value="MFS general substrate transporter"/>
    <property type="match status" value="1"/>
</dbReference>
<evidence type="ECO:0000313" key="1">
    <source>
        <dbReference type="EMBL" id="GDY66632.1"/>
    </source>
</evidence>
<protein>
    <recommendedName>
        <fullName evidence="3">Major facilitator superfamily (MFS) profile domain-containing protein</fullName>
    </recommendedName>
</protein>
<sequence>MALGCALTIPPLTATMMDAVPADRAGLAAGVLNSARQVAGGLAIAAFGSLVSGGFGSGLRVSLALAAALLALTATATFRLRGSAAVS</sequence>
<evidence type="ECO:0008006" key="3">
    <source>
        <dbReference type="Google" id="ProtNLM"/>
    </source>
</evidence>
<dbReference type="Gene3D" id="1.20.1250.20">
    <property type="entry name" value="MFS general substrate transporter like domains"/>
    <property type="match status" value="1"/>
</dbReference>
<gene>
    <name evidence="1" type="ORF">SAV14893_060250</name>
</gene>
<dbReference type="AlphaFoldDB" id="A0A4D4M466"/>
<accession>A0A4D4M466</accession>
<name>A0A4D4M466_STRAX</name>
<dbReference type="EMBL" id="BJHX01000001">
    <property type="protein sequence ID" value="GDY66632.1"/>
    <property type="molecule type" value="Genomic_DNA"/>
</dbReference>
<dbReference type="Proteomes" id="UP000302139">
    <property type="component" value="Unassembled WGS sequence"/>
</dbReference>
<evidence type="ECO:0000313" key="2">
    <source>
        <dbReference type="Proteomes" id="UP000302139"/>
    </source>
</evidence>